<keyword evidence="10" id="KW-1185">Reference proteome</keyword>
<dbReference type="GO" id="GO:0016879">
    <property type="term" value="F:ligase activity, forming carbon-nitrogen bonds"/>
    <property type="evidence" value="ECO:0007669"/>
    <property type="project" value="UniProtKB-UniRule"/>
</dbReference>
<comment type="pathway">
    <text evidence="7">Protein modification; protein pupylation.</text>
</comment>
<evidence type="ECO:0000313" key="10">
    <source>
        <dbReference type="Proteomes" id="UP000516320"/>
    </source>
</evidence>
<keyword evidence="3 7" id="KW-0547">Nucleotide-binding</keyword>
<evidence type="ECO:0000256" key="6">
    <source>
        <dbReference type="ARBA" id="ARBA00022842"/>
    </source>
</evidence>
<evidence type="ECO:0000313" key="9">
    <source>
        <dbReference type="EMBL" id="QNQ91430.1"/>
    </source>
</evidence>
<dbReference type="PANTHER" id="PTHR42307">
    <property type="entry name" value="PUP DEAMIDASE/DEPUPYLASE"/>
    <property type="match status" value="1"/>
</dbReference>
<dbReference type="AlphaFoldDB" id="A0A7H0SSA5"/>
<dbReference type="GO" id="GO:0019941">
    <property type="term" value="P:modification-dependent protein catabolic process"/>
    <property type="evidence" value="ECO:0007669"/>
    <property type="project" value="UniProtKB-UniRule"/>
</dbReference>
<keyword evidence="1 7" id="KW-0436">Ligase</keyword>
<organism evidence="9 10">
    <name type="scientific">Corynebacterium poyangense</name>
    <dbReference type="NCBI Taxonomy" id="2684405"/>
    <lineage>
        <taxon>Bacteria</taxon>
        <taxon>Bacillati</taxon>
        <taxon>Actinomycetota</taxon>
        <taxon>Actinomycetes</taxon>
        <taxon>Mycobacteriales</taxon>
        <taxon>Corynebacteriaceae</taxon>
        <taxon>Corynebacterium</taxon>
    </lineage>
</organism>
<feature type="binding site" evidence="7">
    <location>
        <position position="4"/>
    </location>
    <ligand>
        <name>Mg(2+)</name>
        <dbReference type="ChEBI" id="CHEBI:18420"/>
    </ligand>
</feature>
<proteinExistence type="inferred from homology"/>
<feature type="binding site" evidence="7">
    <location>
        <position position="59"/>
    </location>
    <ligand>
        <name>Mg(2+)</name>
        <dbReference type="ChEBI" id="CHEBI:18420"/>
    </ligand>
</feature>
<evidence type="ECO:0000256" key="2">
    <source>
        <dbReference type="ARBA" id="ARBA00022723"/>
    </source>
</evidence>
<dbReference type="GO" id="GO:0070490">
    <property type="term" value="P:protein pupylation"/>
    <property type="evidence" value="ECO:0007669"/>
    <property type="project" value="UniProtKB-UniRule"/>
</dbReference>
<comment type="function">
    <text evidence="7">Catalyzes the covalent attachment of the prokaryotic ubiquitin-like protein modifier Pup to the proteasomal substrate proteins, thereby targeting them for proteasomal degradation. This tagging system is termed pupylation. The ligation reaction involves the side-chain carboxylate of the C-terminal glutamate of Pup and the side-chain amino group of a substrate lysine.</text>
</comment>
<dbReference type="InterPro" id="IPR022279">
    <property type="entry name" value="Pup_ligase"/>
</dbReference>
<dbReference type="EC" id="6.3.1.19" evidence="7 8"/>
<comment type="similarity">
    <text evidence="7">Belongs to the Pup ligase/Pup deamidase family. Pup-conjugating enzyme subfamily.</text>
</comment>
<accession>A0A7H0SSA5</accession>
<feature type="binding site" evidence="7">
    <location>
        <position position="49"/>
    </location>
    <ligand>
        <name>ATP</name>
        <dbReference type="ChEBI" id="CHEBI:30616"/>
    </ligand>
</feature>
<feature type="binding site" evidence="7">
    <location>
        <position position="425"/>
    </location>
    <ligand>
        <name>ATP</name>
        <dbReference type="ChEBI" id="CHEBI:30616"/>
    </ligand>
</feature>
<name>A0A7H0SSA5_9CORY</name>
<dbReference type="PANTHER" id="PTHR42307:SF3">
    <property type="entry name" value="PUP--PROTEIN LIGASE"/>
    <property type="match status" value="1"/>
</dbReference>
<gene>
    <name evidence="7 9" type="primary">pafA</name>
    <name evidence="9" type="ORF">GP475_05880</name>
</gene>
<evidence type="ECO:0000256" key="1">
    <source>
        <dbReference type="ARBA" id="ARBA00022598"/>
    </source>
</evidence>
<dbReference type="HAMAP" id="MF_02111">
    <property type="entry name" value="Pup_ligase"/>
    <property type="match status" value="1"/>
</dbReference>
<dbReference type="GO" id="GO:0019787">
    <property type="term" value="F:ubiquitin-like protein transferase activity"/>
    <property type="evidence" value="ECO:0007669"/>
    <property type="project" value="UniProtKB-UniRule"/>
</dbReference>
<dbReference type="InterPro" id="IPR004347">
    <property type="entry name" value="Pup_ligase/deamidase"/>
</dbReference>
<feature type="active site" description="Proton acceptor" evidence="7">
    <location>
        <position position="53"/>
    </location>
</feature>
<dbReference type="GO" id="GO:0005524">
    <property type="term" value="F:ATP binding"/>
    <property type="evidence" value="ECO:0007669"/>
    <property type="project" value="UniProtKB-UniRule"/>
</dbReference>
<keyword evidence="4 7" id="KW-0833">Ubl conjugation pathway</keyword>
<evidence type="ECO:0000256" key="8">
    <source>
        <dbReference type="NCBIfam" id="TIGR03686"/>
    </source>
</evidence>
<dbReference type="NCBIfam" id="TIGR03686">
    <property type="entry name" value="pupylate_PafA"/>
    <property type="match status" value="1"/>
</dbReference>
<dbReference type="Pfam" id="PF03136">
    <property type="entry name" value="Pup_ligase"/>
    <property type="match status" value="1"/>
</dbReference>
<dbReference type="GO" id="GO:0000287">
    <property type="term" value="F:magnesium ion binding"/>
    <property type="evidence" value="ECO:0007669"/>
    <property type="project" value="UniProtKB-UniRule"/>
</dbReference>
<evidence type="ECO:0000256" key="3">
    <source>
        <dbReference type="ARBA" id="ARBA00022741"/>
    </source>
</evidence>
<dbReference type="KEGG" id="cpoy:GP475_05880"/>
<evidence type="ECO:0000256" key="5">
    <source>
        <dbReference type="ARBA" id="ARBA00022840"/>
    </source>
</evidence>
<dbReference type="UniPathway" id="UPA00997"/>
<dbReference type="Proteomes" id="UP000516320">
    <property type="component" value="Chromosome"/>
</dbReference>
<evidence type="ECO:0000256" key="7">
    <source>
        <dbReference type="HAMAP-Rule" id="MF_02111"/>
    </source>
</evidence>
<keyword evidence="5 7" id="KW-0067">ATP-binding</keyword>
<reference evidence="9 10" key="1">
    <citation type="submission" date="2019-12" db="EMBL/GenBank/DDBJ databases">
        <title>Corynebacterium sp. nov., isolated from feces of the Anser Albifrons in China.</title>
        <authorList>
            <person name="Liu Q."/>
        </authorList>
    </citation>
    <scope>NUCLEOTIDE SEQUENCE [LARGE SCALE GENOMIC DNA]</scope>
    <source>
        <strain evidence="9 10">4H37-19</strain>
    </source>
</reference>
<dbReference type="GO" id="GO:0010498">
    <property type="term" value="P:proteasomal protein catabolic process"/>
    <property type="evidence" value="ECO:0007669"/>
    <property type="project" value="UniProtKB-UniRule"/>
</dbReference>
<comment type="catalytic activity">
    <reaction evidence="7">
        <text>ATP + [prokaryotic ubiquitin-like protein]-L-glutamate + [protein]-L-lysine = ADP + phosphate + N(6)-([prokaryotic ubiquitin-like protein]-gamma-L-glutamyl)-[protein]-L-lysine.</text>
        <dbReference type="EC" id="6.3.1.19"/>
    </reaction>
</comment>
<comment type="pathway">
    <text evidence="7">Protein degradation; proteasomal Pup-dependent pathway.</text>
</comment>
<dbReference type="UniPathway" id="UPA00998"/>
<protein>
    <recommendedName>
        <fullName evidence="7 8">Pup--protein ligase</fullName>
        <ecNumber evidence="7 8">6.3.1.19</ecNumber>
    </recommendedName>
    <alternativeName>
        <fullName evidence="7">Proteasome accessory factor A</fullName>
    </alternativeName>
    <alternativeName>
        <fullName evidence="7">Pup-conjugating enzyme</fullName>
    </alternativeName>
</protein>
<evidence type="ECO:0000256" key="4">
    <source>
        <dbReference type="ARBA" id="ARBA00022786"/>
    </source>
</evidence>
<dbReference type="EMBL" id="CP046884">
    <property type="protein sequence ID" value="QNQ91430.1"/>
    <property type="molecule type" value="Genomic_DNA"/>
</dbReference>
<feature type="binding site" evidence="7">
    <location>
        <position position="62"/>
    </location>
    <ligand>
        <name>ATP</name>
        <dbReference type="ChEBI" id="CHEBI:30616"/>
    </ligand>
</feature>
<feature type="binding site" evidence="7">
    <location>
        <position position="51"/>
    </location>
    <ligand>
        <name>Mg(2+)</name>
        <dbReference type="ChEBI" id="CHEBI:18420"/>
    </ligand>
</feature>
<keyword evidence="2 7" id="KW-0479">Metal-binding</keyword>
<keyword evidence="6 7" id="KW-0460">Magnesium</keyword>
<comment type="miscellaneous">
    <text evidence="7">The reaction mechanism probably proceeds via the activation of Pup by phosphorylation of its C-terminal glutamate, which is then subject to nucleophilic attack by the substrate lysine, resulting in an isopeptide bond and the release of phosphate as a good leaving group.</text>
</comment>
<sequence length="468" mass="52795">MGLETEYGIMCAATNGVRCLGPDEAARYLFRPIVEKYSSSNVFIRNASRLYLDVGAHPEVATAECDNLRQLLAHDRAGDATLTDLGFLAEQALAQEGVDAKIHLFRNNVDTIGNSYGCHENYLISRDVLLKNLGNRLMAFLITRQLVCGAGTLAPKNSGYPAGFCISQRADHVWEGVSSATTRARPMINTRDEPHADSSRFRRMHVIVGDSTMAEPTTALKIGSMLLMLEMMESGWPLPEWEVAQPSHHIRDIARDLSGQTPLVLKDGTTVSALEVQETYCQAASDYLRQRQPPAQGGTSQAELLKVVELWSRTLEALRKQDFSLVDQEIDWVIKYQLIRRYQERWNTEDPRDPRLINLDLRYHDIHPQRGLLRLLEQRGVVKRWITEEEVLQAKDHAPDTTRAHLRGCFLQAAENCHAPVTVDWVRLKLDRPEPTMVELPDPFSAVDDKVDELIATMQDHSEQGVYS</sequence>